<keyword evidence="3" id="KW-1185">Reference proteome</keyword>
<evidence type="ECO:0000313" key="3">
    <source>
        <dbReference type="Proteomes" id="UP001596106"/>
    </source>
</evidence>
<sequence length="191" mass="23254">MAEPLIQHLRKFVAVKDEEIPAILHFFQAKSFKKKENLVEEGDMARYHYFVRKGCLRLFYVNDKGVEQTTQFAIENWWLTDYLAFQSRQPTRFYIQAVENTDVLAIDLPAQEQLFEQFPQMERYFRLIYQRAFGASQWRIRYLYDLSREELYYHFSDHYPEFIQRIPQFLLASFLGFTPEYLSEIRKKKRS</sequence>
<organism evidence="2 3">
    <name type="scientific">Larkinella bovis</name>
    <dbReference type="NCBI Taxonomy" id="683041"/>
    <lineage>
        <taxon>Bacteria</taxon>
        <taxon>Pseudomonadati</taxon>
        <taxon>Bacteroidota</taxon>
        <taxon>Cytophagia</taxon>
        <taxon>Cytophagales</taxon>
        <taxon>Spirosomataceae</taxon>
        <taxon>Larkinella</taxon>
    </lineage>
</organism>
<dbReference type="EMBL" id="JBHSMA010000003">
    <property type="protein sequence ID" value="MFC5410139.1"/>
    <property type="molecule type" value="Genomic_DNA"/>
</dbReference>
<dbReference type="InterPro" id="IPR000595">
    <property type="entry name" value="cNMP-bd_dom"/>
</dbReference>
<dbReference type="Gene3D" id="2.60.120.10">
    <property type="entry name" value="Jelly Rolls"/>
    <property type="match status" value="1"/>
</dbReference>
<dbReference type="InterPro" id="IPR014710">
    <property type="entry name" value="RmlC-like_jellyroll"/>
</dbReference>
<protein>
    <submittedName>
        <fullName evidence="2">Crp/Fnr family transcriptional regulator</fullName>
    </submittedName>
</protein>
<accession>A0ABW0IA20</accession>
<dbReference type="RefSeq" id="WP_379845221.1">
    <property type="nucleotide sequence ID" value="NZ_JBHSMA010000003.1"/>
</dbReference>
<reference evidence="3" key="1">
    <citation type="journal article" date="2019" name="Int. J. Syst. Evol. Microbiol.">
        <title>The Global Catalogue of Microorganisms (GCM) 10K type strain sequencing project: providing services to taxonomists for standard genome sequencing and annotation.</title>
        <authorList>
            <consortium name="The Broad Institute Genomics Platform"/>
            <consortium name="The Broad Institute Genome Sequencing Center for Infectious Disease"/>
            <person name="Wu L."/>
            <person name="Ma J."/>
        </authorList>
    </citation>
    <scope>NUCLEOTIDE SEQUENCE [LARGE SCALE GENOMIC DNA]</scope>
    <source>
        <strain evidence="3">CCUG 55250</strain>
    </source>
</reference>
<evidence type="ECO:0000259" key="1">
    <source>
        <dbReference type="PROSITE" id="PS50042"/>
    </source>
</evidence>
<dbReference type="SUPFAM" id="SSF51206">
    <property type="entry name" value="cAMP-binding domain-like"/>
    <property type="match status" value="1"/>
</dbReference>
<dbReference type="CDD" id="cd00038">
    <property type="entry name" value="CAP_ED"/>
    <property type="match status" value="1"/>
</dbReference>
<gene>
    <name evidence="2" type="ORF">ACFPMF_12515</name>
</gene>
<comment type="caution">
    <text evidence="2">The sequence shown here is derived from an EMBL/GenBank/DDBJ whole genome shotgun (WGS) entry which is preliminary data.</text>
</comment>
<dbReference type="PROSITE" id="PS50042">
    <property type="entry name" value="CNMP_BINDING_3"/>
    <property type="match status" value="1"/>
</dbReference>
<name>A0ABW0IA20_9BACT</name>
<feature type="domain" description="Cyclic nucleotide-binding" evidence="1">
    <location>
        <begin position="11"/>
        <end position="132"/>
    </location>
</feature>
<dbReference type="InterPro" id="IPR018490">
    <property type="entry name" value="cNMP-bd_dom_sf"/>
</dbReference>
<proteinExistence type="predicted"/>
<dbReference type="Proteomes" id="UP001596106">
    <property type="component" value="Unassembled WGS sequence"/>
</dbReference>
<evidence type="ECO:0000313" key="2">
    <source>
        <dbReference type="EMBL" id="MFC5410139.1"/>
    </source>
</evidence>
<dbReference type="Pfam" id="PF00027">
    <property type="entry name" value="cNMP_binding"/>
    <property type="match status" value="1"/>
</dbReference>